<dbReference type="Proteomes" id="UP000799777">
    <property type="component" value="Unassembled WGS sequence"/>
</dbReference>
<gene>
    <name evidence="2" type="ORF">EK21DRAFT_80491</name>
</gene>
<proteinExistence type="predicted"/>
<dbReference type="OrthoDB" id="3801238at2759"/>
<name>A0A9P4LES3_9PLEO</name>
<evidence type="ECO:0000313" key="3">
    <source>
        <dbReference type="Proteomes" id="UP000799777"/>
    </source>
</evidence>
<protein>
    <submittedName>
        <fullName evidence="2">Uncharacterized protein</fullName>
    </submittedName>
</protein>
<reference evidence="2" key="1">
    <citation type="journal article" date="2020" name="Stud. Mycol.">
        <title>101 Dothideomycetes genomes: a test case for predicting lifestyles and emergence of pathogens.</title>
        <authorList>
            <person name="Haridas S."/>
            <person name="Albert R."/>
            <person name="Binder M."/>
            <person name="Bloem J."/>
            <person name="Labutti K."/>
            <person name="Salamov A."/>
            <person name="Andreopoulos B."/>
            <person name="Baker S."/>
            <person name="Barry K."/>
            <person name="Bills G."/>
            <person name="Bluhm B."/>
            <person name="Cannon C."/>
            <person name="Castanera R."/>
            <person name="Culley D."/>
            <person name="Daum C."/>
            <person name="Ezra D."/>
            <person name="Gonzalez J."/>
            <person name="Henrissat B."/>
            <person name="Kuo A."/>
            <person name="Liang C."/>
            <person name="Lipzen A."/>
            <person name="Lutzoni F."/>
            <person name="Magnuson J."/>
            <person name="Mondo S."/>
            <person name="Nolan M."/>
            <person name="Ohm R."/>
            <person name="Pangilinan J."/>
            <person name="Park H.-J."/>
            <person name="Ramirez L."/>
            <person name="Alfaro M."/>
            <person name="Sun H."/>
            <person name="Tritt A."/>
            <person name="Yoshinaga Y."/>
            <person name="Zwiers L.-H."/>
            <person name="Turgeon B."/>
            <person name="Goodwin S."/>
            <person name="Spatafora J."/>
            <person name="Crous P."/>
            <person name="Grigoriev I."/>
        </authorList>
    </citation>
    <scope>NUCLEOTIDE SEQUENCE</scope>
    <source>
        <strain evidence="2">CBS 110217</strain>
    </source>
</reference>
<dbReference type="EMBL" id="ML978335">
    <property type="protein sequence ID" value="KAF2023611.1"/>
    <property type="molecule type" value="Genomic_DNA"/>
</dbReference>
<evidence type="ECO:0000256" key="1">
    <source>
        <dbReference type="SAM" id="MobiDB-lite"/>
    </source>
</evidence>
<comment type="caution">
    <text evidence="2">The sequence shown here is derived from an EMBL/GenBank/DDBJ whole genome shotgun (WGS) entry which is preliminary data.</text>
</comment>
<feature type="region of interest" description="Disordered" evidence="1">
    <location>
        <begin position="403"/>
        <end position="528"/>
    </location>
</feature>
<keyword evidence="3" id="KW-1185">Reference proteome</keyword>
<sequence>MSSITSPSFVDDGGSFQKRIPRGLHPAHIAKWIDSSNSDTTSAYTGSYIDDGADMLYASGGAPGFGKIDPKFYKQRKRKEGKDGVWNEDIQKAVAGDIQRSLDKMRGVRNVEIKSVGAEKKSQEAKDREKDTVMVPLPPKWGTFVIKADDGRVIVVDEDGEFDSGPRKLAPEQQSVKWIKAPTMIDTPSVPPPSLKHSASRDKERRTKERKKHKEISLPTKTLTPIPESEYEDGYVPSAGEDLFSPTGFFMTGGADGWPSRPATSTTDLNTVEACLAYTLTTGKLAVPTAVAHEIGKKDFDNVSNKTYSTYRPVTVEDAPDTSSENAPIVKQVSWAGSQKGSVSGWGGSNDGLGDCHKSSVKSSKYGSDAIEDEAWTASEAASEIHMGASVQNWVGDRVKTISETSTHKSRARSHRSRRHKTRSQSRSHAPSEHSWADGDKDSEATWDGYEKPKTLSEVSVAGTGSERSWPDSQASEQRHGSRSWAGSQRANVDGWPSDQTESEDGQATYANGYDEDNATYLNENWGGVKVRVGSRRESVAGWA</sequence>
<organism evidence="2 3">
    <name type="scientific">Setomelanomma holmii</name>
    <dbReference type="NCBI Taxonomy" id="210430"/>
    <lineage>
        <taxon>Eukaryota</taxon>
        <taxon>Fungi</taxon>
        <taxon>Dikarya</taxon>
        <taxon>Ascomycota</taxon>
        <taxon>Pezizomycotina</taxon>
        <taxon>Dothideomycetes</taxon>
        <taxon>Pleosporomycetidae</taxon>
        <taxon>Pleosporales</taxon>
        <taxon>Pleosporineae</taxon>
        <taxon>Phaeosphaeriaceae</taxon>
        <taxon>Setomelanomma</taxon>
    </lineage>
</organism>
<feature type="region of interest" description="Disordered" evidence="1">
    <location>
        <begin position="183"/>
        <end position="215"/>
    </location>
</feature>
<accession>A0A9P4LES3</accession>
<evidence type="ECO:0000313" key="2">
    <source>
        <dbReference type="EMBL" id="KAF2023611.1"/>
    </source>
</evidence>
<feature type="compositionally biased region" description="Basic residues" evidence="1">
    <location>
        <begin position="408"/>
        <end position="426"/>
    </location>
</feature>
<dbReference type="AlphaFoldDB" id="A0A9P4LES3"/>
<feature type="compositionally biased region" description="Basic and acidic residues" evidence="1">
    <location>
        <begin position="430"/>
        <end position="455"/>
    </location>
</feature>